<reference evidence="2 3" key="1">
    <citation type="submission" date="2022-05" db="EMBL/GenBank/DDBJ databases">
        <authorList>
            <consortium name="Genoscope - CEA"/>
            <person name="William W."/>
        </authorList>
    </citation>
    <scope>NUCLEOTIDE SEQUENCE [LARGE SCALE GENOMIC DNA]</scope>
</reference>
<sequence>FLLRYLIPAWLVLTVILLFSFYRQSSKREESASQVKSKLNHSFRFLSKTEILRERFQKENGLVGAIRKNSYGTSGTAVCVVDPAMTECGGSGFSSFLLFTLDHIMVCRALGINQQTVFWRGCNSACARDPAVNSWMWYFEPVNEGMESKVENVFCPLSLKDITEFRLEHFSHMDEADLRTTIIDNSFSDRSDVEGYGESRIITTTERIRVNKLIRQYVKPNSRVKERADLFYLRNMAGFTLLGVQVRATDHWMEAKDHKLPSVISWVERAREILETLPEPRKIFIASDNTEVIQKFIGVFGKETVSVDFHCSRSIQSLQADFCCFIVLQVVFTEAFRAKEYHSQTPPHVFKFKYNATHPYEREIGTQVLMDILLLAKCDVFLHAESSVAALASYFNPHMRSYFMDEKPAKVGLTL</sequence>
<keyword evidence="1" id="KW-0472">Membrane</keyword>
<gene>
    <name evidence="2" type="ORF">PMEA_00024848</name>
</gene>
<dbReference type="Gene3D" id="3.40.50.11350">
    <property type="match status" value="1"/>
</dbReference>
<name>A0AAU9XMX0_9CNID</name>
<comment type="caution">
    <text evidence="2">The sequence shown here is derived from an EMBL/GenBank/DDBJ whole genome shotgun (WGS) entry which is preliminary data.</text>
</comment>
<keyword evidence="3" id="KW-1185">Reference proteome</keyword>
<dbReference type="Proteomes" id="UP001159428">
    <property type="component" value="Unassembled WGS sequence"/>
</dbReference>
<feature type="transmembrane region" description="Helical" evidence="1">
    <location>
        <begin position="6"/>
        <end position="22"/>
    </location>
</feature>
<keyword evidence="1" id="KW-1133">Transmembrane helix</keyword>
<evidence type="ECO:0000256" key="1">
    <source>
        <dbReference type="SAM" id="Phobius"/>
    </source>
</evidence>
<evidence type="ECO:0000313" key="2">
    <source>
        <dbReference type="EMBL" id="CAH3150702.1"/>
    </source>
</evidence>
<protein>
    <submittedName>
        <fullName evidence="2">Uncharacterized protein</fullName>
    </submittedName>
</protein>
<accession>A0AAU9XMX0</accession>
<keyword evidence="1" id="KW-0812">Transmembrane</keyword>
<dbReference type="EMBL" id="CALNXJ010000048">
    <property type="protein sequence ID" value="CAH3150702.1"/>
    <property type="molecule type" value="Genomic_DNA"/>
</dbReference>
<organism evidence="2 3">
    <name type="scientific">Pocillopora meandrina</name>
    <dbReference type="NCBI Taxonomy" id="46732"/>
    <lineage>
        <taxon>Eukaryota</taxon>
        <taxon>Metazoa</taxon>
        <taxon>Cnidaria</taxon>
        <taxon>Anthozoa</taxon>
        <taxon>Hexacorallia</taxon>
        <taxon>Scleractinia</taxon>
        <taxon>Astrocoeniina</taxon>
        <taxon>Pocilloporidae</taxon>
        <taxon>Pocillopora</taxon>
    </lineage>
</organism>
<proteinExistence type="predicted"/>
<feature type="non-terminal residue" evidence="2">
    <location>
        <position position="1"/>
    </location>
</feature>
<evidence type="ECO:0000313" key="3">
    <source>
        <dbReference type="Proteomes" id="UP001159428"/>
    </source>
</evidence>
<dbReference type="AlphaFoldDB" id="A0AAU9XMX0"/>